<comment type="similarity">
    <text evidence="1">Belongs to the prefoldin subunit beta family.</text>
</comment>
<dbReference type="SUPFAM" id="SSF46579">
    <property type="entry name" value="Prefoldin"/>
    <property type="match status" value="1"/>
</dbReference>
<dbReference type="PANTHER" id="PTHR20903:SF0">
    <property type="entry name" value="PREFOLDIN SUBUNIT 1"/>
    <property type="match status" value="1"/>
</dbReference>
<dbReference type="Proteomes" id="UP000008141">
    <property type="component" value="Unassembled WGS sequence"/>
</dbReference>
<dbReference type="PANTHER" id="PTHR20903">
    <property type="entry name" value="PREFOLDIN SUBUNIT 1-RELATED"/>
    <property type="match status" value="1"/>
</dbReference>
<dbReference type="GO" id="GO:0005737">
    <property type="term" value="C:cytoplasm"/>
    <property type="evidence" value="ECO:0007669"/>
    <property type="project" value="TreeGrafter"/>
</dbReference>
<dbReference type="GO" id="GO:0051082">
    <property type="term" value="F:unfolded protein binding"/>
    <property type="evidence" value="ECO:0007669"/>
    <property type="project" value="InterPro"/>
</dbReference>
<proteinExistence type="inferred from homology"/>
<dbReference type="STRING" id="554065.E1ZEX1"/>
<accession>E1ZEX1</accession>
<dbReference type="GO" id="GO:0009409">
    <property type="term" value="P:response to cold"/>
    <property type="evidence" value="ECO:0007669"/>
    <property type="project" value="UniProtKB-ARBA"/>
</dbReference>
<dbReference type="EMBL" id="GL433844">
    <property type="protein sequence ID" value="EFN55572.1"/>
    <property type="molecule type" value="Genomic_DNA"/>
</dbReference>
<dbReference type="AlphaFoldDB" id="E1ZEX1"/>
<dbReference type="InterPro" id="IPR002777">
    <property type="entry name" value="PFD_beta-like"/>
</dbReference>
<sequence>MAEEEKRQIARTLKQEYDEKQARLRNLEQQKRAVEASLRRAAFTAAQLDEMPEDVRTYRAVGKAYFLQPKSAIMGHLEEAVRGSDGELKKLSSSREALAKAADSLRGELTEVVASLRRG</sequence>
<dbReference type="GeneID" id="17354968"/>
<protein>
    <recommendedName>
        <fullName evidence="6">Prefoldin subunit 1</fullName>
    </recommendedName>
</protein>
<dbReference type="InterPro" id="IPR009053">
    <property type="entry name" value="Prefoldin"/>
</dbReference>
<reference evidence="4 5" key="1">
    <citation type="journal article" date="2010" name="Plant Cell">
        <title>The Chlorella variabilis NC64A genome reveals adaptation to photosymbiosis, coevolution with viruses, and cryptic sex.</title>
        <authorList>
            <person name="Blanc G."/>
            <person name="Duncan G."/>
            <person name="Agarkova I."/>
            <person name="Borodovsky M."/>
            <person name="Gurnon J."/>
            <person name="Kuo A."/>
            <person name="Lindquist E."/>
            <person name="Lucas S."/>
            <person name="Pangilinan J."/>
            <person name="Polle J."/>
            <person name="Salamov A."/>
            <person name="Terry A."/>
            <person name="Yamada T."/>
            <person name="Dunigan D.D."/>
            <person name="Grigoriev I.V."/>
            <person name="Claverie J.M."/>
            <person name="Van Etten J.L."/>
        </authorList>
    </citation>
    <scope>NUCLEOTIDE SEQUENCE [LARGE SCALE GENOMIC DNA]</scope>
    <source>
        <strain evidence="4 5">NC64A</strain>
    </source>
</reference>
<dbReference type="GO" id="GO:0016272">
    <property type="term" value="C:prefoldin complex"/>
    <property type="evidence" value="ECO:0007669"/>
    <property type="project" value="InterPro"/>
</dbReference>
<evidence type="ECO:0000256" key="2">
    <source>
        <dbReference type="ARBA" id="ARBA00023186"/>
    </source>
</evidence>
<dbReference type="FunCoup" id="E1ZEX1">
    <property type="interactions" value="1577"/>
</dbReference>
<evidence type="ECO:0000313" key="4">
    <source>
        <dbReference type="EMBL" id="EFN55572.1"/>
    </source>
</evidence>
<evidence type="ECO:0008006" key="6">
    <source>
        <dbReference type="Google" id="ProtNLM"/>
    </source>
</evidence>
<gene>
    <name evidence="4" type="ORF">CHLNCDRAFT_134062</name>
</gene>
<dbReference type="Pfam" id="PF01920">
    <property type="entry name" value="Prefoldin_2"/>
    <property type="match status" value="1"/>
</dbReference>
<dbReference type="OrthoDB" id="5242628at2759"/>
<name>E1ZEX1_CHLVA</name>
<dbReference type="OMA" id="MRDVENN"/>
<dbReference type="Gene3D" id="1.10.287.370">
    <property type="match status" value="1"/>
</dbReference>
<dbReference type="RefSeq" id="XP_005847674.1">
    <property type="nucleotide sequence ID" value="XM_005847612.1"/>
</dbReference>
<dbReference type="KEGG" id="cvr:CHLNCDRAFT_134062"/>
<evidence type="ECO:0000256" key="3">
    <source>
        <dbReference type="SAM" id="Coils"/>
    </source>
</evidence>
<keyword evidence="3" id="KW-0175">Coiled coil</keyword>
<evidence type="ECO:0000256" key="1">
    <source>
        <dbReference type="ARBA" id="ARBA00008045"/>
    </source>
</evidence>
<feature type="coiled-coil region" evidence="3">
    <location>
        <begin position="3"/>
        <end position="44"/>
    </location>
</feature>
<dbReference type="InParanoid" id="E1ZEX1"/>
<organism evidence="5">
    <name type="scientific">Chlorella variabilis</name>
    <name type="common">Green alga</name>
    <dbReference type="NCBI Taxonomy" id="554065"/>
    <lineage>
        <taxon>Eukaryota</taxon>
        <taxon>Viridiplantae</taxon>
        <taxon>Chlorophyta</taxon>
        <taxon>core chlorophytes</taxon>
        <taxon>Trebouxiophyceae</taxon>
        <taxon>Chlorellales</taxon>
        <taxon>Chlorellaceae</taxon>
        <taxon>Chlorella clade</taxon>
        <taxon>Chlorella</taxon>
    </lineage>
</organism>
<dbReference type="GO" id="GO:0044183">
    <property type="term" value="F:protein folding chaperone"/>
    <property type="evidence" value="ECO:0007669"/>
    <property type="project" value="TreeGrafter"/>
</dbReference>
<keyword evidence="2" id="KW-0143">Chaperone</keyword>
<evidence type="ECO:0000313" key="5">
    <source>
        <dbReference type="Proteomes" id="UP000008141"/>
    </source>
</evidence>
<keyword evidence="5" id="KW-1185">Reference proteome</keyword>